<reference evidence="1" key="2">
    <citation type="submission" date="2022-06" db="UniProtKB">
        <authorList>
            <consortium name="EnsemblMetazoa"/>
        </authorList>
    </citation>
    <scope>IDENTIFICATION</scope>
    <source>
        <strain evidence="1">PS312</strain>
    </source>
</reference>
<proteinExistence type="predicted"/>
<evidence type="ECO:0000313" key="1">
    <source>
        <dbReference type="EnsemblMetazoa" id="PPA36533.1"/>
    </source>
</evidence>
<name>A0A2A6CY51_PRIPA</name>
<evidence type="ECO:0000313" key="2">
    <source>
        <dbReference type="Proteomes" id="UP000005239"/>
    </source>
</evidence>
<accession>A0A8R1UNJ6</accession>
<dbReference type="AlphaFoldDB" id="A0A2A6CY51"/>
<reference evidence="2" key="1">
    <citation type="journal article" date="2008" name="Nat. Genet.">
        <title>The Pristionchus pacificus genome provides a unique perspective on nematode lifestyle and parasitism.</title>
        <authorList>
            <person name="Dieterich C."/>
            <person name="Clifton S.W."/>
            <person name="Schuster L.N."/>
            <person name="Chinwalla A."/>
            <person name="Delehaunty K."/>
            <person name="Dinkelacker I."/>
            <person name="Fulton L."/>
            <person name="Fulton R."/>
            <person name="Godfrey J."/>
            <person name="Minx P."/>
            <person name="Mitreva M."/>
            <person name="Roeseler W."/>
            <person name="Tian H."/>
            <person name="Witte H."/>
            <person name="Yang S.P."/>
            <person name="Wilson R.K."/>
            <person name="Sommer R.J."/>
        </authorList>
    </citation>
    <scope>NUCLEOTIDE SEQUENCE [LARGE SCALE GENOMIC DNA]</scope>
    <source>
        <strain evidence="2">PS312</strain>
    </source>
</reference>
<sequence>MPKDKKLQVLEVIKKESLPKGRKGRHATAAYQVDDGTIFYRVRHPPDTLFVKCGGDKIVAQLPEDCIYNCGAHGDAVYFETASHKLYKASFSPPDGITVTHLRNGLEALVMIFNCLQNEEFLPGALCTRNEDGTLYVYRMSDDPDVDAIYVDTSSDDLYGARLVGVERRQCVSMDSSTKLLIVIQIIFRNVVVFEIRDDSLNKPSARRLNDSVILLEVPPSFSPPFTRDSFVYIVEGVKLMALNTNTMEFLPSVQIGNSMKISSIIGVHKDVVTVIAEEGEEAPLISARLFDGYF</sequence>
<organism evidence="1 2">
    <name type="scientific">Pristionchus pacificus</name>
    <name type="common">Parasitic nematode worm</name>
    <dbReference type="NCBI Taxonomy" id="54126"/>
    <lineage>
        <taxon>Eukaryota</taxon>
        <taxon>Metazoa</taxon>
        <taxon>Ecdysozoa</taxon>
        <taxon>Nematoda</taxon>
        <taxon>Chromadorea</taxon>
        <taxon>Rhabditida</taxon>
        <taxon>Rhabditina</taxon>
        <taxon>Diplogasteromorpha</taxon>
        <taxon>Diplogasteroidea</taxon>
        <taxon>Neodiplogasteridae</taxon>
        <taxon>Pristionchus</taxon>
    </lineage>
</organism>
<gene>
    <name evidence="1" type="primary">WBGene00274902</name>
</gene>
<keyword evidence="2" id="KW-1185">Reference proteome</keyword>
<dbReference type="Proteomes" id="UP000005239">
    <property type="component" value="Unassembled WGS sequence"/>
</dbReference>
<dbReference type="EnsemblMetazoa" id="PPA36533.1">
    <property type="protein sequence ID" value="PPA36533.1"/>
    <property type="gene ID" value="WBGene00274902"/>
</dbReference>
<protein>
    <submittedName>
        <fullName evidence="1">Uncharacterized protein</fullName>
    </submittedName>
</protein>
<accession>A0A2A6CY51</accession>